<dbReference type="RefSeq" id="WP_078693222.1">
    <property type="nucleotide sequence ID" value="NZ_FUWX01000005.1"/>
</dbReference>
<dbReference type="NCBIfam" id="TIGR00125">
    <property type="entry name" value="cyt_tran_rel"/>
    <property type="match status" value="1"/>
</dbReference>
<keyword evidence="4 9" id="KW-0547">Nucleotide-binding</keyword>
<accession>A0A1T4L012</accession>
<evidence type="ECO:0000256" key="1">
    <source>
        <dbReference type="ARBA" id="ARBA00022490"/>
    </source>
</evidence>
<feature type="binding site" evidence="9">
    <location>
        <begin position="9"/>
        <end position="10"/>
    </location>
    <ligand>
        <name>ATP</name>
        <dbReference type="ChEBI" id="CHEBI:30616"/>
    </ligand>
</feature>
<keyword evidence="1 9" id="KW-0963">Cytoplasm</keyword>
<feature type="domain" description="Cytidyltransferase-like" evidence="10">
    <location>
        <begin position="5"/>
        <end position="134"/>
    </location>
</feature>
<dbReference type="EMBL" id="FUWX01000005">
    <property type="protein sequence ID" value="SJZ47973.1"/>
    <property type="molecule type" value="Genomic_DNA"/>
</dbReference>
<dbReference type="HAMAP" id="MF_00151">
    <property type="entry name" value="PPAT_bact"/>
    <property type="match status" value="1"/>
</dbReference>
<dbReference type="PRINTS" id="PR01020">
    <property type="entry name" value="LPSBIOSNTHSS"/>
</dbReference>
<dbReference type="GO" id="GO:0004595">
    <property type="term" value="F:pantetheine-phosphate adenylyltransferase activity"/>
    <property type="evidence" value="ECO:0007669"/>
    <property type="project" value="UniProtKB-UniRule"/>
</dbReference>
<evidence type="ECO:0000256" key="9">
    <source>
        <dbReference type="HAMAP-Rule" id="MF_00151"/>
    </source>
</evidence>
<evidence type="ECO:0000256" key="5">
    <source>
        <dbReference type="ARBA" id="ARBA00022840"/>
    </source>
</evidence>
<feature type="binding site" evidence="9">
    <location>
        <position position="41"/>
    </location>
    <ligand>
        <name>substrate</name>
    </ligand>
</feature>
<dbReference type="GO" id="GO:0015937">
    <property type="term" value="P:coenzyme A biosynthetic process"/>
    <property type="evidence" value="ECO:0007669"/>
    <property type="project" value="UniProtKB-UniRule"/>
</dbReference>
<evidence type="ECO:0000256" key="2">
    <source>
        <dbReference type="ARBA" id="ARBA00022679"/>
    </source>
</evidence>
<dbReference type="Gene3D" id="3.40.50.620">
    <property type="entry name" value="HUPs"/>
    <property type="match status" value="1"/>
</dbReference>
<comment type="subunit">
    <text evidence="9">Homohexamer.</text>
</comment>
<comment type="cofactor">
    <cofactor evidence="9">
        <name>Mg(2+)</name>
        <dbReference type="ChEBI" id="CHEBI:18420"/>
    </cofactor>
</comment>
<protein>
    <recommendedName>
        <fullName evidence="9">Phosphopantetheine adenylyltransferase</fullName>
        <ecNumber evidence="9">2.7.7.3</ecNumber>
    </recommendedName>
    <alternativeName>
        <fullName evidence="9">Dephospho-CoA pyrophosphorylase</fullName>
    </alternativeName>
    <alternativeName>
        <fullName evidence="9">Pantetheine-phosphate adenylyltransferase</fullName>
        <shortName evidence="9">PPAT</shortName>
    </alternativeName>
</protein>
<feature type="binding site" evidence="9">
    <location>
        <begin position="88"/>
        <end position="90"/>
    </location>
    <ligand>
        <name>ATP</name>
        <dbReference type="ChEBI" id="CHEBI:30616"/>
    </ligand>
</feature>
<feature type="binding site" evidence="9">
    <location>
        <position position="87"/>
    </location>
    <ligand>
        <name>substrate</name>
    </ligand>
</feature>
<evidence type="ECO:0000256" key="4">
    <source>
        <dbReference type="ARBA" id="ARBA00022741"/>
    </source>
</evidence>
<comment type="catalytic activity">
    <reaction evidence="8 9">
        <text>(R)-4'-phosphopantetheine + ATP + H(+) = 3'-dephospho-CoA + diphosphate</text>
        <dbReference type="Rhea" id="RHEA:19801"/>
        <dbReference type="ChEBI" id="CHEBI:15378"/>
        <dbReference type="ChEBI" id="CHEBI:30616"/>
        <dbReference type="ChEBI" id="CHEBI:33019"/>
        <dbReference type="ChEBI" id="CHEBI:57328"/>
        <dbReference type="ChEBI" id="CHEBI:61723"/>
        <dbReference type="EC" id="2.7.7.3"/>
    </reaction>
</comment>
<feature type="binding site" evidence="9">
    <location>
        <position position="73"/>
    </location>
    <ligand>
        <name>substrate</name>
    </ligand>
</feature>
<feature type="binding site" evidence="9">
    <location>
        <position position="98"/>
    </location>
    <ligand>
        <name>ATP</name>
        <dbReference type="ChEBI" id="CHEBI:30616"/>
    </ligand>
</feature>
<comment type="function">
    <text evidence="9">Reversibly transfers an adenylyl group from ATP to 4'-phosphopantetheine, yielding dephospho-CoA (dPCoA) and pyrophosphate.</text>
</comment>
<evidence type="ECO:0000313" key="11">
    <source>
        <dbReference type="EMBL" id="SJZ47973.1"/>
    </source>
</evidence>
<evidence type="ECO:0000313" key="12">
    <source>
        <dbReference type="Proteomes" id="UP000191153"/>
    </source>
</evidence>
<comment type="subcellular location">
    <subcellularLocation>
        <location evidence="9">Cytoplasm</location>
    </subcellularLocation>
</comment>
<dbReference type="UniPathway" id="UPA00241">
    <property type="reaction ID" value="UER00355"/>
</dbReference>
<keyword evidence="7 9" id="KW-0173">Coenzyme A biosynthesis</keyword>
<keyword evidence="12" id="KW-1185">Reference proteome</keyword>
<keyword evidence="5 9" id="KW-0067">ATP-binding</keyword>
<keyword evidence="3 9" id="KW-0548">Nucleotidyltransferase</keyword>
<dbReference type="Pfam" id="PF01467">
    <property type="entry name" value="CTP_transf_like"/>
    <property type="match status" value="1"/>
</dbReference>
<feature type="binding site" evidence="9">
    <location>
        <begin position="124"/>
        <end position="130"/>
    </location>
    <ligand>
        <name>ATP</name>
        <dbReference type="ChEBI" id="CHEBI:30616"/>
    </ligand>
</feature>
<dbReference type="CDD" id="cd02163">
    <property type="entry name" value="PPAT"/>
    <property type="match status" value="1"/>
</dbReference>
<dbReference type="InterPro" id="IPR001980">
    <property type="entry name" value="PPAT"/>
</dbReference>
<feature type="binding site" evidence="9">
    <location>
        <position position="9"/>
    </location>
    <ligand>
        <name>substrate</name>
    </ligand>
</feature>
<keyword evidence="6 9" id="KW-0460">Magnesium</keyword>
<dbReference type="NCBIfam" id="TIGR01510">
    <property type="entry name" value="coaD_prev_kdtB"/>
    <property type="match status" value="1"/>
</dbReference>
<dbReference type="Proteomes" id="UP000191153">
    <property type="component" value="Unassembled WGS sequence"/>
</dbReference>
<proteinExistence type="inferred from homology"/>
<evidence type="ECO:0000259" key="10">
    <source>
        <dbReference type="Pfam" id="PF01467"/>
    </source>
</evidence>
<dbReference type="OrthoDB" id="9806661at2"/>
<evidence type="ECO:0000256" key="7">
    <source>
        <dbReference type="ARBA" id="ARBA00022993"/>
    </source>
</evidence>
<evidence type="ECO:0000256" key="8">
    <source>
        <dbReference type="ARBA" id="ARBA00029346"/>
    </source>
</evidence>
<sequence length="163" mass="18714">MNIAVYAGSFDPITKGHQDVIKRAAKICDKLIVAVLNNNNKKYWFSLEERKELTREVLKDIPNIEVKDFSGLLVNFMEQEGANLVIRGLRAVSDYEYELALAYGNREIADIDIETIFLPASKEFLYLSSSVVREVAMYDGKLEKFVDERIIDKVKERAFSLKK</sequence>
<dbReference type="GO" id="GO:0005524">
    <property type="term" value="F:ATP binding"/>
    <property type="evidence" value="ECO:0007669"/>
    <property type="project" value="UniProtKB-KW"/>
</dbReference>
<name>A0A1T4L012_9FUSO</name>
<dbReference type="InterPro" id="IPR004821">
    <property type="entry name" value="Cyt_trans-like"/>
</dbReference>
<keyword evidence="2 9" id="KW-0808">Transferase</keyword>
<feature type="binding site" evidence="9">
    <location>
        <position position="17"/>
    </location>
    <ligand>
        <name>ATP</name>
        <dbReference type="ChEBI" id="CHEBI:30616"/>
    </ligand>
</feature>
<comment type="similarity">
    <text evidence="9">Belongs to the bacterial CoaD family.</text>
</comment>
<feature type="site" description="Transition state stabilizer" evidence="9">
    <location>
        <position position="17"/>
    </location>
</feature>
<gene>
    <name evidence="9" type="primary">coaD</name>
    <name evidence="11" type="ORF">SAMN02745174_00690</name>
</gene>
<reference evidence="11 12" key="1">
    <citation type="submission" date="2017-02" db="EMBL/GenBank/DDBJ databases">
        <authorList>
            <person name="Peterson S.W."/>
        </authorList>
    </citation>
    <scope>NUCLEOTIDE SEQUENCE [LARGE SCALE GENOMIC DNA]</scope>
    <source>
        <strain evidence="11 12">ATCC 700028</strain>
    </source>
</reference>
<dbReference type="STRING" id="180163.SAMN02745174_00690"/>
<evidence type="ECO:0000256" key="6">
    <source>
        <dbReference type="ARBA" id="ARBA00022842"/>
    </source>
</evidence>
<dbReference type="EC" id="2.7.7.3" evidence="9"/>
<dbReference type="PANTHER" id="PTHR21342">
    <property type="entry name" value="PHOSPHOPANTETHEINE ADENYLYLTRANSFERASE"/>
    <property type="match status" value="1"/>
</dbReference>
<comment type="pathway">
    <text evidence="9">Cofactor biosynthesis; coenzyme A biosynthesis; CoA from (R)-pantothenate: step 4/5.</text>
</comment>
<dbReference type="InterPro" id="IPR014729">
    <property type="entry name" value="Rossmann-like_a/b/a_fold"/>
</dbReference>
<dbReference type="SUPFAM" id="SSF52374">
    <property type="entry name" value="Nucleotidylyl transferase"/>
    <property type="match status" value="1"/>
</dbReference>
<evidence type="ECO:0000256" key="3">
    <source>
        <dbReference type="ARBA" id="ARBA00022695"/>
    </source>
</evidence>
<organism evidence="11 12">
    <name type="scientific">Cetobacterium ceti</name>
    <dbReference type="NCBI Taxonomy" id="180163"/>
    <lineage>
        <taxon>Bacteria</taxon>
        <taxon>Fusobacteriati</taxon>
        <taxon>Fusobacteriota</taxon>
        <taxon>Fusobacteriia</taxon>
        <taxon>Fusobacteriales</taxon>
        <taxon>Fusobacteriaceae</taxon>
        <taxon>Cetobacterium</taxon>
    </lineage>
</organism>
<dbReference type="AlphaFoldDB" id="A0A1T4L012"/>
<dbReference type="GO" id="GO:0005737">
    <property type="term" value="C:cytoplasm"/>
    <property type="evidence" value="ECO:0007669"/>
    <property type="project" value="UniProtKB-SubCell"/>
</dbReference>
<dbReference type="PANTHER" id="PTHR21342:SF1">
    <property type="entry name" value="PHOSPHOPANTETHEINE ADENYLYLTRANSFERASE"/>
    <property type="match status" value="1"/>
</dbReference>